<organism evidence="1 2">
    <name type="scientific">Xylaria curta</name>
    <dbReference type="NCBI Taxonomy" id="42375"/>
    <lineage>
        <taxon>Eukaryota</taxon>
        <taxon>Fungi</taxon>
        <taxon>Dikarya</taxon>
        <taxon>Ascomycota</taxon>
        <taxon>Pezizomycotina</taxon>
        <taxon>Sordariomycetes</taxon>
        <taxon>Xylariomycetidae</taxon>
        <taxon>Xylariales</taxon>
        <taxon>Xylariaceae</taxon>
        <taxon>Xylaria</taxon>
    </lineage>
</organism>
<keyword evidence="2" id="KW-1185">Reference proteome</keyword>
<accession>A0ACC1PKS6</accession>
<reference evidence="1" key="1">
    <citation type="submission" date="2022-10" db="EMBL/GenBank/DDBJ databases">
        <title>Genome Sequence of Xylaria curta.</title>
        <authorList>
            <person name="Buettner E."/>
        </authorList>
    </citation>
    <scope>NUCLEOTIDE SEQUENCE</scope>
    <source>
        <strain evidence="1">Babe10</strain>
    </source>
</reference>
<evidence type="ECO:0000313" key="1">
    <source>
        <dbReference type="EMBL" id="KAJ2992852.1"/>
    </source>
</evidence>
<dbReference type="Proteomes" id="UP001143856">
    <property type="component" value="Unassembled WGS sequence"/>
</dbReference>
<dbReference type="EMBL" id="JAPDGR010000245">
    <property type="protein sequence ID" value="KAJ2992852.1"/>
    <property type="molecule type" value="Genomic_DNA"/>
</dbReference>
<protein>
    <submittedName>
        <fullName evidence="1">Uncharacterized protein</fullName>
    </submittedName>
</protein>
<comment type="caution">
    <text evidence="1">The sequence shown here is derived from an EMBL/GenBank/DDBJ whole genome shotgun (WGS) entry which is preliminary data.</text>
</comment>
<sequence>MSNTDADRIKNIEAQVLALVAERRTDPYGFQETWSSLIRDYVDEVQIGLLSSQIDNGLRGLAEDMTTTVRDATLAHSNTQQAFEAQVERMKRNNSEFMSAVARLHVIHDTQELLGTDELKDMEKEIERLKVALAESQRHENKEVESISPAMETQLKSQEKEIEKLKHELTIIDTFKQEQLKYAEHWKKSISDAEEITREQESLLVAQKEEHQAEIMLHVARYRALVEELATIKGSIRVICRVRCEEAPAEDLVQFSNPDGIVPCTKLRATYESNGSTEHKDFEFQRAFTGGEDNQTIFSEVRDFAVSAISGNTCTVMAYGATGSGKSYTFLSEDGLVLNFINLLFNMANEELAYCEYDFQLSAVEIYLNKCFDLLQVPIDQKKAEVRLNAETTTKLNSQEEAVAILKQVIERREVAPTKQNSTSSRSHFVVSIRISKKALANPGDAPTKGVINFVDLGGSEAAGKNFLGGSSSTLITQQGVDINNSLLDLGKAIRNVAMHENIFPSHSLTKFLRSSFDSGSRLLVVATVSSLKANQNNTLSTLRWSQEAIGRPPAARAPMPSKSSSGRSSKLPLASPTSSRHRDSPSSKDSAARRGSPAQRDSKR</sequence>
<proteinExistence type="predicted"/>
<name>A0ACC1PKS6_9PEZI</name>
<evidence type="ECO:0000313" key="2">
    <source>
        <dbReference type="Proteomes" id="UP001143856"/>
    </source>
</evidence>
<gene>
    <name evidence="1" type="ORF">NUW58_g2032</name>
</gene>